<evidence type="ECO:0000313" key="5">
    <source>
        <dbReference type="Proteomes" id="UP001148018"/>
    </source>
</evidence>
<protein>
    <submittedName>
        <fullName evidence="4">Uncharacterized protein</fullName>
    </submittedName>
</protein>
<name>A0A9Q0EEH6_9TELE</name>
<dbReference type="EMBL" id="JANIIK010000043">
    <property type="protein sequence ID" value="KAJ3604898.1"/>
    <property type="molecule type" value="Genomic_DNA"/>
</dbReference>
<dbReference type="InterPro" id="IPR004323">
    <property type="entry name" value="Ion_tolerance_CutA"/>
</dbReference>
<comment type="similarity">
    <text evidence="1">Belongs to the CutA family.</text>
</comment>
<keyword evidence="5" id="KW-1185">Reference proteome</keyword>
<organism evidence="4 5">
    <name type="scientific">Muraenolepis orangiensis</name>
    <name type="common">Patagonian moray cod</name>
    <dbReference type="NCBI Taxonomy" id="630683"/>
    <lineage>
        <taxon>Eukaryota</taxon>
        <taxon>Metazoa</taxon>
        <taxon>Chordata</taxon>
        <taxon>Craniata</taxon>
        <taxon>Vertebrata</taxon>
        <taxon>Euteleostomi</taxon>
        <taxon>Actinopterygii</taxon>
        <taxon>Neopterygii</taxon>
        <taxon>Teleostei</taxon>
        <taxon>Neoteleostei</taxon>
        <taxon>Acanthomorphata</taxon>
        <taxon>Zeiogadaria</taxon>
        <taxon>Gadariae</taxon>
        <taxon>Gadiformes</taxon>
        <taxon>Muraenolepidoidei</taxon>
        <taxon>Muraenolepididae</taxon>
        <taxon>Muraenolepis</taxon>
    </lineage>
</organism>
<sequence length="174" mass="19159">MSSVAWMMERLHPRYSKESVSVLRGLCVLCLLVFLSVAVYPGLWAIGAWLHTALTGSYVAGRHVVLLISCPDQQVAKDIARAVMERRMAASINILPRTSSINSDAGENQDFQAPEVNRLCEETSSWSLSSTSDGSWDHKVAIKHVPVSKVTLAPLTWRDGATVRIPLEVALMEK</sequence>
<reference evidence="4" key="1">
    <citation type="submission" date="2022-07" db="EMBL/GenBank/DDBJ databases">
        <title>Chromosome-level genome of Muraenolepis orangiensis.</title>
        <authorList>
            <person name="Kim J."/>
        </authorList>
    </citation>
    <scope>NUCLEOTIDE SEQUENCE</scope>
    <source>
        <strain evidence="4">KU_S4_2022</strain>
        <tissue evidence="4">Muscle</tissue>
    </source>
</reference>
<gene>
    <name evidence="4" type="ORF">NHX12_026949</name>
</gene>
<comment type="subunit">
    <text evidence="2">Homotrimer.</text>
</comment>
<dbReference type="GO" id="GO:0005507">
    <property type="term" value="F:copper ion binding"/>
    <property type="evidence" value="ECO:0007669"/>
    <property type="project" value="TreeGrafter"/>
</dbReference>
<feature type="transmembrane region" description="Helical" evidence="3">
    <location>
        <begin position="21"/>
        <end position="40"/>
    </location>
</feature>
<keyword evidence="3" id="KW-0812">Transmembrane</keyword>
<dbReference type="InterPro" id="IPR015867">
    <property type="entry name" value="N-reg_PII/ATP_PRibTrfase_C"/>
</dbReference>
<keyword evidence="3" id="KW-1133">Transmembrane helix</keyword>
<dbReference type="PANTHER" id="PTHR23419">
    <property type="entry name" value="DIVALENT CATION TOLERANCE CUTA-RELATED"/>
    <property type="match status" value="1"/>
</dbReference>
<dbReference type="Pfam" id="PF03091">
    <property type="entry name" value="CutA1"/>
    <property type="match status" value="1"/>
</dbReference>
<evidence type="ECO:0000256" key="2">
    <source>
        <dbReference type="ARBA" id="ARBA00011233"/>
    </source>
</evidence>
<feature type="non-terminal residue" evidence="4">
    <location>
        <position position="174"/>
    </location>
</feature>
<evidence type="ECO:0000256" key="3">
    <source>
        <dbReference type="SAM" id="Phobius"/>
    </source>
</evidence>
<dbReference type="Gene3D" id="3.30.70.120">
    <property type="match status" value="1"/>
</dbReference>
<dbReference type="GO" id="GO:0010038">
    <property type="term" value="P:response to metal ion"/>
    <property type="evidence" value="ECO:0007669"/>
    <property type="project" value="InterPro"/>
</dbReference>
<comment type="caution">
    <text evidence="4">The sequence shown here is derived from an EMBL/GenBank/DDBJ whole genome shotgun (WGS) entry which is preliminary data.</text>
</comment>
<keyword evidence="3" id="KW-0472">Membrane</keyword>
<evidence type="ECO:0000313" key="4">
    <source>
        <dbReference type="EMBL" id="KAJ3604898.1"/>
    </source>
</evidence>
<dbReference type="InterPro" id="IPR011322">
    <property type="entry name" value="N-reg_PII-like_a/b"/>
</dbReference>
<dbReference type="AlphaFoldDB" id="A0A9Q0EEH6"/>
<dbReference type="SUPFAM" id="SSF54913">
    <property type="entry name" value="GlnB-like"/>
    <property type="match status" value="1"/>
</dbReference>
<accession>A0A9Q0EEH6</accession>
<dbReference type="OrthoDB" id="2017693at2759"/>
<proteinExistence type="inferred from homology"/>
<evidence type="ECO:0000256" key="1">
    <source>
        <dbReference type="ARBA" id="ARBA00010169"/>
    </source>
</evidence>
<dbReference type="Proteomes" id="UP001148018">
    <property type="component" value="Unassembled WGS sequence"/>
</dbReference>
<dbReference type="PANTHER" id="PTHR23419:SF2">
    <property type="entry name" value="CUTA DIVALENT CATION TOLERANCE HOMOLOG-LIKE"/>
    <property type="match status" value="1"/>
</dbReference>